<dbReference type="Pfam" id="PF00646">
    <property type="entry name" value="F-box"/>
    <property type="match status" value="1"/>
</dbReference>
<dbReference type="PROSITE" id="PS50181">
    <property type="entry name" value="FBOX"/>
    <property type="match status" value="1"/>
</dbReference>
<keyword evidence="3" id="KW-1185">Reference proteome</keyword>
<organism evidence="2 3">
    <name type="scientific">Arthrobotrys musiformis</name>
    <dbReference type="NCBI Taxonomy" id="47236"/>
    <lineage>
        <taxon>Eukaryota</taxon>
        <taxon>Fungi</taxon>
        <taxon>Dikarya</taxon>
        <taxon>Ascomycota</taxon>
        <taxon>Pezizomycotina</taxon>
        <taxon>Orbiliomycetes</taxon>
        <taxon>Orbiliales</taxon>
        <taxon>Orbiliaceae</taxon>
        <taxon>Arthrobotrys</taxon>
    </lineage>
</organism>
<comment type="caution">
    <text evidence="2">The sequence shown here is derived from an EMBL/GenBank/DDBJ whole genome shotgun (WGS) entry which is preliminary data.</text>
</comment>
<proteinExistence type="predicted"/>
<accession>A0AAV9W4Z1</accession>
<dbReference type="InterPro" id="IPR036047">
    <property type="entry name" value="F-box-like_dom_sf"/>
</dbReference>
<evidence type="ECO:0000313" key="2">
    <source>
        <dbReference type="EMBL" id="KAK6502011.1"/>
    </source>
</evidence>
<reference evidence="2 3" key="1">
    <citation type="submission" date="2023-08" db="EMBL/GenBank/DDBJ databases">
        <authorList>
            <person name="Palmer J.M."/>
        </authorList>
    </citation>
    <scope>NUCLEOTIDE SEQUENCE [LARGE SCALE GENOMIC DNA]</scope>
    <source>
        <strain evidence="2 3">TWF481</strain>
    </source>
</reference>
<dbReference type="Proteomes" id="UP001370758">
    <property type="component" value="Unassembled WGS sequence"/>
</dbReference>
<dbReference type="InterPro" id="IPR001810">
    <property type="entry name" value="F-box_dom"/>
</dbReference>
<sequence length="353" mass="42328">MTNINSLPPELVSMIFDYLDLLDEAIASKVYPRWEAISRNRLNARRYKRFYYSNTAVPLRIHRFFTLNEDWFRDHENPASDEAYRLGIRFTRGSHHKQTWLNFTFKDFNIDRYIAKIWTHERGEWRSESRYITDHWILDEKLFRKDTIAEIEERHEQGFLAHTTPNSNAWHLIPVPLIMITSLNDIICKKSKKIISKAEGRTRAELGMRDDYIIRNHEYLNMSIREFLEEIWERAKVWILSFHKDLKFKLEWPHDKVDLEIPEFPEIESASVELTYGKNQDMVVMLRVVRAGKRTYKDGCSECYLRQKPYEAHPYKLPHTETRHFSPFRTDGYPTYLDDLITESEYSSDSDSD</sequence>
<dbReference type="AlphaFoldDB" id="A0AAV9W4Z1"/>
<name>A0AAV9W4Z1_9PEZI</name>
<feature type="domain" description="F-box" evidence="1">
    <location>
        <begin position="1"/>
        <end position="50"/>
    </location>
</feature>
<gene>
    <name evidence="2" type="ORF">TWF481_009829</name>
</gene>
<protein>
    <recommendedName>
        <fullName evidence="1">F-box domain-containing protein</fullName>
    </recommendedName>
</protein>
<dbReference type="EMBL" id="JAVHJL010000006">
    <property type="protein sequence ID" value="KAK6502011.1"/>
    <property type="molecule type" value="Genomic_DNA"/>
</dbReference>
<evidence type="ECO:0000313" key="3">
    <source>
        <dbReference type="Proteomes" id="UP001370758"/>
    </source>
</evidence>
<dbReference type="SUPFAM" id="SSF81383">
    <property type="entry name" value="F-box domain"/>
    <property type="match status" value="1"/>
</dbReference>
<evidence type="ECO:0000259" key="1">
    <source>
        <dbReference type="PROSITE" id="PS50181"/>
    </source>
</evidence>